<dbReference type="InterPro" id="IPR026444">
    <property type="entry name" value="Secre_tail"/>
</dbReference>
<organism evidence="3 4">
    <name type="scientific">Thalassobellus suaedae</name>
    <dbReference type="NCBI Taxonomy" id="3074124"/>
    <lineage>
        <taxon>Bacteria</taxon>
        <taxon>Pseudomonadati</taxon>
        <taxon>Bacteroidota</taxon>
        <taxon>Flavobacteriia</taxon>
        <taxon>Flavobacteriales</taxon>
        <taxon>Flavobacteriaceae</taxon>
        <taxon>Thalassobellus</taxon>
    </lineage>
</organism>
<gene>
    <name evidence="3" type="ORF">RHP51_13285</name>
</gene>
<dbReference type="InterPro" id="IPR032675">
    <property type="entry name" value="LRR_dom_sf"/>
</dbReference>
<reference evidence="3 4" key="1">
    <citation type="submission" date="2023-09" db="EMBL/GenBank/DDBJ databases">
        <title>Thalassobella suaedae gen. nov., sp. nov., a marine bacterium of the family Flavobacteriaceae isolated from a halophyte Suaeda japonica.</title>
        <authorList>
            <person name="Lee S.Y."/>
            <person name="Hwang C.Y."/>
        </authorList>
    </citation>
    <scope>NUCLEOTIDE SEQUENCE [LARGE SCALE GENOMIC DNA]</scope>
    <source>
        <strain evidence="3 4">HL-DH14</strain>
    </source>
</reference>
<dbReference type="SUPFAM" id="SSF52058">
    <property type="entry name" value="L domain-like"/>
    <property type="match status" value="1"/>
</dbReference>
<keyword evidence="1" id="KW-0732">Signal</keyword>
<proteinExistence type="predicted"/>
<dbReference type="EMBL" id="CP134537">
    <property type="protein sequence ID" value="WNH08135.1"/>
    <property type="molecule type" value="Genomic_DNA"/>
</dbReference>
<dbReference type="Proteomes" id="UP001302806">
    <property type="component" value="Chromosome"/>
</dbReference>
<dbReference type="Pfam" id="PF23952">
    <property type="entry name" value="LRR_EndoS"/>
    <property type="match status" value="1"/>
</dbReference>
<accession>A0ABY9XQK6</accession>
<evidence type="ECO:0000259" key="2">
    <source>
        <dbReference type="Pfam" id="PF18962"/>
    </source>
</evidence>
<evidence type="ECO:0000313" key="4">
    <source>
        <dbReference type="Proteomes" id="UP001302806"/>
    </source>
</evidence>
<dbReference type="Pfam" id="PF18962">
    <property type="entry name" value="Por_Secre_tail"/>
    <property type="match status" value="1"/>
</dbReference>
<sequence>MPDANLAAAMSDYTLAIDTDGDGEINLEEAAAYTGALDFSGLGIDDISGLQYFTSASELNISGNNITDLSLLFGNESNITSKIGSQKKQSSVKTFNGLQVLNCSNNNLTSLDLSSVTTLISLDCSNNQLESLNLKSGNNAILSSFNATNNSSLTCIQVDDVAWSDANWTNIDGQTSFNTNCGTALGVDDTIVKEIITFYPNPVDYVINLKSDYVIKNAMMYNLFGQKVAVFNKESIINNSINVSNSTKGMYFLKVEINGQIHVIKFVKQ</sequence>
<name>A0ABY9XQK6_9FLAO</name>
<protein>
    <submittedName>
        <fullName evidence="3">T9SS type A sorting domain-containing protein</fullName>
    </submittedName>
</protein>
<evidence type="ECO:0000313" key="3">
    <source>
        <dbReference type="EMBL" id="WNH08135.1"/>
    </source>
</evidence>
<dbReference type="RefSeq" id="WP_415864883.1">
    <property type="nucleotide sequence ID" value="NZ_CP134537.1"/>
</dbReference>
<evidence type="ECO:0000256" key="1">
    <source>
        <dbReference type="ARBA" id="ARBA00022729"/>
    </source>
</evidence>
<dbReference type="NCBIfam" id="TIGR04183">
    <property type="entry name" value="Por_Secre_tail"/>
    <property type="match status" value="1"/>
</dbReference>
<dbReference type="Gene3D" id="3.80.10.10">
    <property type="entry name" value="Ribonuclease Inhibitor"/>
    <property type="match status" value="1"/>
</dbReference>
<feature type="domain" description="Secretion system C-terminal sorting" evidence="2">
    <location>
        <begin position="199"/>
        <end position="265"/>
    </location>
</feature>